<sequence length="60" mass="6552">MPRLTCSAALCCEGANNRPVSPPLQHLCHDDALNVPGSLRKALNGKKKSARHVTQTRQYP</sequence>
<evidence type="ECO:0000313" key="2">
    <source>
        <dbReference type="Proteomes" id="UP000256710"/>
    </source>
</evidence>
<reference evidence="1 2" key="1">
    <citation type="submission" date="2018-01" db="EMBL/GenBank/DDBJ databases">
        <authorList>
            <person name="Clerissi C."/>
        </authorList>
    </citation>
    <scope>NUCLEOTIDE SEQUENCE [LARGE SCALE GENOMIC DNA]</scope>
    <source>
        <strain evidence="1">Cupriavidus taiwanensis STM 6082</strain>
    </source>
</reference>
<evidence type="ECO:0000313" key="1">
    <source>
        <dbReference type="EMBL" id="SOZ36162.1"/>
    </source>
</evidence>
<keyword evidence="2" id="KW-1185">Reference proteome</keyword>
<dbReference type="EMBL" id="OFTC01000019">
    <property type="protein sequence ID" value="SOZ36162.1"/>
    <property type="molecule type" value="Genomic_DNA"/>
</dbReference>
<protein>
    <recommendedName>
        <fullName evidence="3">Transposase</fullName>
    </recommendedName>
</protein>
<organism evidence="1 2">
    <name type="scientific">Cupriavidus neocaledonicus</name>
    <dbReference type="NCBI Taxonomy" id="1040979"/>
    <lineage>
        <taxon>Bacteria</taxon>
        <taxon>Pseudomonadati</taxon>
        <taxon>Pseudomonadota</taxon>
        <taxon>Betaproteobacteria</taxon>
        <taxon>Burkholderiales</taxon>
        <taxon>Burkholderiaceae</taxon>
        <taxon>Cupriavidus</taxon>
    </lineage>
</organism>
<dbReference type="Proteomes" id="UP000256710">
    <property type="component" value="Unassembled WGS sequence"/>
</dbReference>
<comment type="caution">
    <text evidence="1">The sequence shown here is derived from an EMBL/GenBank/DDBJ whole genome shotgun (WGS) entry which is preliminary data.</text>
</comment>
<proteinExistence type="predicted"/>
<accession>A0ABY1V1J3</accession>
<name>A0ABY1V1J3_9BURK</name>
<gene>
    <name evidence="1" type="ORF">CBM2605_A260001</name>
</gene>
<evidence type="ECO:0008006" key="3">
    <source>
        <dbReference type="Google" id="ProtNLM"/>
    </source>
</evidence>